<dbReference type="PROSITE" id="PS51078">
    <property type="entry name" value="ICLR_ED"/>
    <property type="match status" value="1"/>
</dbReference>
<keyword evidence="2" id="KW-0238">DNA-binding</keyword>
<dbReference type="GO" id="GO:0003677">
    <property type="term" value="F:DNA binding"/>
    <property type="evidence" value="ECO:0007669"/>
    <property type="project" value="UniProtKB-KW"/>
</dbReference>
<dbReference type="Proteomes" id="UP000199352">
    <property type="component" value="Unassembled WGS sequence"/>
</dbReference>
<name>A0A1H9EZ93_9PSEU</name>
<accession>A0A1H9EZ93</accession>
<evidence type="ECO:0000313" key="3">
    <source>
        <dbReference type="Proteomes" id="UP000199352"/>
    </source>
</evidence>
<dbReference type="GO" id="GO:0045892">
    <property type="term" value="P:negative regulation of DNA-templated transcription"/>
    <property type="evidence" value="ECO:0007669"/>
    <property type="project" value="TreeGrafter"/>
</dbReference>
<keyword evidence="3" id="KW-1185">Reference proteome</keyword>
<evidence type="ECO:0000313" key="2">
    <source>
        <dbReference type="EMBL" id="SEQ31036.1"/>
    </source>
</evidence>
<dbReference type="GO" id="GO:0003700">
    <property type="term" value="F:DNA-binding transcription factor activity"/>
    <property type="evidence" value="ECO:0007669"/>
    <property type="project" value="TreeGrafter"/>
</dbReference>
<dbReference type="RefSeq" id="WP_089950078.1">
    <property type="nucleotide sequence ID" value="NZ_FOFR01000002.1"/>
</dbReference>
<sequence>MQISASADTVERARPFLRSLQESTGCAVHLAVLFGDELVRVDEVAADKPSRLGTSRLGTSLPAHGTAIGKAVLASLSAAELDAYLSRTGLPGRTPHTITSVERLKAQLVRVRRSRFAMDDEENEAGVRCVGAAVRNHTGAVVGGLSASSSEHSLQQLIALGPRVLRAADDVSAALGWI</sequence>
<feature type="domain" description="IclR-ED" evidence="1">
    <location>
        <begin position="1"/>
        <end position="177"/>
    </location>
</feature>
<reference evidence="3" key="1">
    <citation type="submission" date="2016-10" db="EMBL/GenBank/DDBJ databases">
        <authorList>
            <person name="Varghese N."/>
            <person name="Submissions S."/>
        </authorList>
    </citation>
    <scope>NUCLEOTIDE SEQUENCE [LARGE SCALE GENOMIC DNA]</scope>
    <source>
        <strain evidence="3">CGMCC 4.3525</strain>
    </source>
</reference>
<dbReference type="STRING" id="402600.SAMN05216188_102726"/>
<gene>
    <name evidence="2" type="ORF">SAMN05216188_102726</name>
</gene>
<dbReference type="InterPro" id="IPR029016">
    <property type="entry name" value="GAF-like_dom_sf"/>
</dbReference>
<dbReference type="PANTHER" id="PTHR30136">
    <property type="entry name" value="HELIX-TURN-HELIX TRANSCRIPTIONAL REGULATOR, ICLR FAMILY"/>
    <property type="match status" value="1"/>
</dbReference>
<dbReference type="OrthoDB" id="8479143at2"/>
<proteinExistence type="predicted"/>
<evidence type="ECO:0000259" key="1">
    <source>
        <dbReference type="PROSITE" id="PS51078"/>
    </source>
</evidence>
<dbReference type="InterPro" id="IPR014757">
    <property type="entry name" value="Tscrpt_reg_IclR_C"/>
</dbReference>
<dbReference type="Gene3D" id="3.30.450.40">
    <property type="match status" value="1"/>
</dbReference>
<dbReference type="AlphaFoldDB" id="A0A1H9EZ93"/>
<dbReference type="Pfam" id="PF01614">
    <property type="entry name" value="IclR_C"/>
    <property type="match status" value="1"/>
</dbReference>
<protein>
    <submittedName>
        <fullName evidence="2">DNA-binding transcriptional regulator, IclR family</fullName>
    </submittedName>
</protein>
<dbReference type="PANTHER" id="PTHR30136:SF24">
    <property type="entry name" value="HTH-TYPE TRANSCRIPTIONAL REPRESSOR ALLR"/>
    <property type="match status" value="1"/>
</dbReference>
<organism evidence="2 3">
    <name type="scientific">Lentzea xinjiangensis</name>
    <dbReference type="NCBI Taxonomy" id="402600"/>
    <lineage>
        <taxon>Bacteria</taxon>
        <taxon>Bacillati</taxon>
        <taxon>Actinomycetota</taxon>
        <taxon>Actinomycetes</taxon>
        <taxon>Pseudonocardiales</taxon>
        <taxon>Pseudonocardiaceae</taxon>
        <taxon>Lentzea</taxon>
    </lineage>
</organism>
<dbReference type="InterPro" id="IPR050707">
    <property type="entry name" value="HTH_MetabolicPath_Reg"/>
</dbReference>
<dbReference type="SUPFAM" id="SSF55781">
    <property type="entry name" value="GAF domain-like"/>
    <property type="match status" value="1"/>
</dbReference>
<dbReference type="EMBL" id="FOFR01000002">
    <property type="protein sequence ID" value="SEQ31036.1"/>
    <property type="molecule type" value="Genomic_DNA"/>
</dbReference>